<keyword evidence="3" id="KW-1185">Reference proteome</keyword>
<dbReference type="OrthoDB" id="2103397at2759"/>
<feature type="compositionally biased region" description="Polar residues" evidence="1">
    <location>
        <begin position="109"/>
        <end position="118"/>
    </location>
</feature>
<organism evidence="2 3">
    <name type="scientific">Venustampulla echinocandica</name>
    <dbReference type="NCBI Taxonomy" id="2656787"/>
    <lineage>
        <taxon>Eukaryota</taxon>
        <taxon>Fungi</taxon>
        <taxon>Dikarya</taxon>
        <taxon>Ascomycota</taxon>
        <taxon>Pezizomycotina</taxon>
        <taxon>Leotiomycetes</taxon>
        <taxon>Helotiales</taxon>
        <taxon>Pleuroascaceae</taxon>
        <taxon>Venustampulla</taxon>
    </lineage>
</organism>
<evidence type="ECO:0000313" key="2">
    <source>
        <dbReference type="EMBL" id="RDL31933.1"/>
    </source>
</evidence>
<dbReference type="Proteomes" id="UP000254866">
    <property type="component" value="Unassembled WGS sequence"/>
</dbReference>
<reference evidence="2 3" key="1">
    <citation type="journal article" date="2018" name="IMA Fungus">
        <title>IMA Genome-F 9: Draft genome sequence of Annulohypoxylon stygium, Aspergillus mulundensis, Berkeleyomyces basicola (syn. Thielaviopsis basicola), Ceratocystis smalleyi, two Cercospora beticola strains, Coleophoma cylindrospora, Fusarium fracticaudum, Phialophora cf. hyalina, and Morchella septimelata.</title>
        <authorList>
            <person name="Wingfield B.D."/>
            <person name="Bills G.F."/>
            <person name="Dong Y."/>
            <person name="Huang W."/>
            <person name="Nel W.J."/>
            <person name="Swalarsk-Parry B.S."/>
            <person name="Vaghefi N."/>
            <person name="Wilken P.M."/>
            <person name="An Z."/>
            <person name="de Beer Z.W."/>
            <person name="De Vos L."/>
            <person name="Chen L."/>
            <person name="Duong T.A."/>
            <person name="Gao Y."/>
            <person name="Hammerbacher A."/>
            <person name="Kikkert J.R."/>
            <person name="Li Y."/>
            <person name="Li H."/>
            <person name="Li K."/>
            <person name="Li Q."/>
            <person name="Liu X."/>
            <person name="Ma X."/>
            <person name="Naidoo K."/>
            <person name="Pethybridge S.J."/>
            <person name="Sun J."/>
            <person name="Steenkamp E.T."/>
            <person name="van der Nest M.A."/>
            <person name="van Wyk S."/>
            <person name="Wingfield M.J."/>
            <person name="Xiong C."/>
            <person name="Yue Q."/>
            <person name="Zhang X."/>
        </authorList>
    </citation>
    <scope>NUCLEOTIDE SEQUENCE [LARGE SCALE GENOMIC DNA]</scope>
    <source>
        <strain evidence="2 3">BP 5553</strain>
    </source>
</reference>
<name>A0A370TCF1_9HELO</name>
<protein>
    <submittedName>
        <fullName evidence="2">Uncharacterized protein</fullName>
    </submittedName>
</protein>
<dbReference type="GeneID" id="43602184"/>
<comment type="caution">
    <text evidence="2">The sequence shown here is derived from an EMBL/GenBank/DDBJ whole genome shotgun (WGS) entry which is preliminary data.</text>
</comment>
<dbReference type="EMBL" id="NPIC01000011">
    <property type="protein sequence ID" value="RDL31933.1"/>
    <property type="molecule type" value="Genomic_DNA"/>
</dbReference>
<evidence type="ECO:0000256" key="1">
    <source>
        <dbReference type="SAM" id="MobiDB-lite"/>
    </source>
</evidence>
<accession>A0A370TCF1</accession>
<gene>
    <name evidence="2" type="ORF">BP5553_09335</name>
</gene>
<dbReference type="AlphaFoldDB" id="A0A370TCF1"/>
<proteinExistence type="predicted"/>
<dbReference type="STRING" id="2656787.A0A370TCF1"/>
<feature type="region of interest" description="Disordered" evidence="1">
    <location>
        <begin position="1"/>
        <end position="123"/>
    </location>
</feature>
<dbReference type="RefSeq" id="XP_031865865.1">
    <property type="nucleotide sequence ID" value="XM_032017958.1"/>
</dbReference>
<feature type="compositionally biased region" description="Low complexity" evidence="1">
    <location>
        <begin position="93"/>
        <end position="107"/>
    </location>
</feature>
<feature type="compositionally biased region" description="Basic and acidic residues" evidence="1">
    <location>
        <begin position="44"/>
        <end position="54"/>
    </location>
</feature>
<evidence type="ECO:0000313" key="3">
    <source>
        <dbReference type="Proteomes" id="UP000254866"/>
    </source>
</evidence>
<feature type="region of interest" description="Disordered" evidence="1">
    <location>
        <begin position="246"/>
        <end position="294"/>
    </location>
</feature>
<feature type="compositionally biased region" description="Low complexity" evidence="1">
    <location>
        <begin position="28"/>
        <end position="41"/>
    </location>
</feature>
<sequence length="475" mass="53309">MAPFTHPRPPHRSLRSPSVLHTSRRRSSLSSTAPTCTSSCPGRESNRIEIRQDHQSTGLKTLKSRLNDSLSAIPAPQMDSTAVPGVSPPTLPSGPHTPTLPSSPHTPTNKRTPSQSPSNKRKRIVHIDQLISAFDTEPEDFQAAWYDLRALALATSFSTRRQPEVTLAPTALQTVGEALRLFNLRKGRMDPFASVQGSPIPPYLEENIDRIYSVTSTVEAPYNEAFCRMIIDQILICCLYEEGQRSDQQPPKQATDADKDPSQPHPPTSNTNTESEEPASLELQHETPLSRLVTHRGQTKRLQGFADYSVWYDNTKEGKRAMATNLLIVEAKREDRADNALPQLASYMGIVHATRKAESKQNCIVYGATSDGRFFRFCRIDNDGVFAHSDLLQWERHKDQIYSIIRSLLRAAALSSPSTTPIKDPMRRKIVLASFGSPERARKFDYGHGLFHLDVYYEDEVEDAELVYFNRDSQQ</sequence>